<feature type="domain" description="Abortive infection protein-like C-terminal" evidence="1">
    <location>
        <begin position="167"/>
        <end position="244"/>
    </location>
</feature>
<name>A0ABV9NB93_9PROT</name>
<evidence type="ECO:0000313" key="3">
    <source>
        <dbReference type="Proteomes" id="UP001596024"/>
    </source>
</evidence>
<comment type="caution">
    <text evidence="2">The sequence shown here is derived from an EMBL/GenBank/DDBJ whole genome shotgun (WGS) entry which is preliminary data.</text>
</comment>
<dbReference type="RefSeq" id="WP_371393701.1">
    <property type="nucleotide sequence ID" value="NZ_CP163421.1"/>
</dbReference>
<keyword evidence="3" id="KW-1185">Reference proteome</keyword>
<accession>A0ABV9NB93</accession>
<protein>
    <submittedName>
        <fullName evidence="2">Abortive infection family protein</fullName>
    </submittedName>
</protein>
<reference evidence="3" key="1">
    <citation type="journal article" date="2019" name="Int. J. Syst. Evol. Microbiol.">
        <title>The Global Catalogue of Microorganisms (GCM) 10K type strain sequencing project: providing services to taxonomists for standard genome sequencing and annotation.</title>
        <authorList>
            <consortium name="The Broad Institute Genomics Platform"/>
            <consortium name="The Broad Institute Genome Sequencing Center for Infectious Disease"/>
            <person name="Wu L."/>
            <person name="Ma J."/>
        </authorList>
    </citation>
    <scope>NUCLEOTIDE SEQUENCE [LARGE SCALE GENOMIC DNA]</scope>
    <source>
        <strain evidence="3">CCUG 62981</strain>
    </source>
</reference>
<proteinExistence type="predicted"/>
<organism evidence="2 3">
    <name type="scientific">Glycocaulis abyssi</name>
    <dbReference type="NCBI Taxonomy" id="1433403"/>
    <lineage>
        <taxon>Bacteria</taxon>
        <taxon>Pseudomonadati</taxon>
        <taxon>Pseudomonadota</taxon>
        <taxon>Alphaproteobacteria</taxon>
        <taxon>Maricaulales</taxon>
        <taxon>Maricaulaceae</taxon>
        <taxon>Glycocaulis</taxon>
    </lineage>
</organism>
<evidence type="ECO:0000259" key="1">
    <source>
        <dbReference type="Pfam" id="PF14355"/>
    </source>
</evidence>
<dbReference type="Pfam" id="PF14355">
    <property type="entry name" value="Abi_C"/>
    <property type="match status" value="1"/>
</dbReference>
<sequence length="256" mass="28494">MFDCDDIPDAPAERAMLLENILVESATGGVRQEDVYRELRRYFMQNDRWKVLLPDFVRTHRSLSSFWPYIKNQAPTYAERREIIGAALTPLVDFLEDTQRLPLDGETSTLLKTFDSDGVHEVWERALERRLSDPQGAITLARTLLEAVIKKILDEMAVSYSNTDDLPKLYGLVAVHLKLAPNAHSEVPIKSILGGAHTVVNGLGTLRNRLSDAHAPGARLRAKPSPRHAALAVNMAGAMATFLVETWKASLDPLDA</sequence>
<dbReference type="Proteomes" id="UP001596024">
    <property type="component" value="Unassembled WGS sequence"/>
</dbReference>
<gene>
    <name evidence="2" type="ORF">ACFPB0_04565</name>
</gene>
<dbReference type="EMBL" id="JBHSGQ010000002">
    <property type="protein sequence ID" value="MFC4724556.1"/>
    <property type="molecule type" value="Genomic_DNA"/>
</dbReference>
<dbReference type="InterPro" id="IPR026001">
    <property type="entry name" value="Abi-like_C"/>
</dbReference>
<evidence type="ECO:0000313" key="2">
    <source>
        <dbReference type="EMBL" id="MFC4724556.1"/>
    </source>
</evidence>